<reference evidence="1" key="1">
    <citation type="submission" date="2023-04" db="EMBL/GenBank/DDBJ databases">
        <title>Draft Genome sequencing of Naganishia species isolated from polar environments using Oxford Nanopore Technology.</title>
        <authorList>
            <person name="Leo P."/>
            <person name="Venkateswaran K."/>
        </authorList>
    </citation>
    <scope>NUCLEOTIDE SEQUENCE</scope>
    <source>
        <strain evidence="1">MNA-CCFEE 5262</strain>
    </source>
</reference>
<evidence type="ECO:0000313" key="2">
    <source>
        <dbReference type="Proteomes" id="UP001230649"/>
    </source>
</evidence>
<name>A0ACC2VIB9_9TREE</name>
<dbReference type="Proteomes" id="UP001230649">
    <property type="component" value="Unassembled WGS sequence"/>
</dbReference>
<dbReference type="EMBL" id="JASBWS010000088">
    <property type="protein sequence ID" value="KAJ9098914.1"/>
    <property type="molecule type" value="Genomic_DNA"/>
</dbReference>
<gene>
    <name evidence="1" type="ORF">QFC20_005829</name>
</gene>
<sequence>MAAPQTIHNLGLGEPVAGTPTITNEQTTAPRKVQPSSTPLSNDIPRSHASSDATVVQELPTTNPQVHVVLTNPPSARPRAQTDTMSLHPSTAETPSSGRSRADTNASTISSVSTRSFATSTSTTGTSDADDDEDDYDPAQGGDEKSCIKEKRVKEWTKRFHPGSGEELLCTHGCALVIEIMIHGRMYLSNKRICFRSNILGVRTKREIPLKHIHAVVLKNVAGMIPNSFEVQCNDKKYQFTTLPDRDHVLRILMRYWKQENPQVFGVFMDKHPEFAQYMAEAGAGSGVARGDSVATRRDSVVPPPAVGGEKAPQPSEQSDVKKDPENGGGPRAATKADTNDFEKVALDTILPSEPEKIYKLLYHNDGFLQGIWKEEGFKDIQMQPWSNGRREFQYARPVGSIGSTTCVSSEEIVHPEGQDEWFCVEGKTQTPGVPSGKSFATRSKTVFTWAKGGGTKMHVTFQVDWTGKSMLKGTINSQSVSGQKHWNGLLAKKIRQYVRAHPDEFPVTKGGSGGVAGAEEDDAADVGAGEEGAEARTVAGGDEDAGARDPMQSLMRQKEVLVNEGPVAYLMDDPVRGALLVLFALFLVSWFFGALKRLLWTGKVVTVPHSRLTALEGAEEELRTLVGDVRAHLKRTTRSAVGKVVGGTRGVVGGAGPVVKRTAIPEL</sequence>
<accession>A0ACC2VIB9</accession>
<comment type="caution">
    <text evidence="1">The sequence shown here is derived from an EMBL/GenBank/DDBJ whole genome shotgun (WGS) entry which is preliminary data.</text>
</comment>
<keyword evidence="2" id="KW-1185">Reference proteome</keyword>
<protein>
    <submittedName>
        <fullName evidence="1">Uncharacterized protein</fullName>
    </submittedName>
</protein>
<organism evidence="1 2">
    <name type="scientific">Naganishia adeliensis</name>
    <dbReference type="NCBI Taxonomy" id="92952"/>
    <lineage>
        <taxon>Eukaryota</taxon>
        <taxon>Fungi</taxon>
        <taxon>Dikarya</taxon>
        <taxon>Basidiomycota</taxon>
        <taxon>Agaricomycotina</taxon>
        <taxon>Tremellomycetes</taxon>
        <taxon>Filobasidiales</taxon>
        <taxon>Filobasidiaceae</taxon>
        <taxon>Naganishia</taxon>
    </lineage>
</organism>
<proteinExistence type="predicted"/>
<evidence type="ECO:0000313" key="1">
    <source>
        <dbReference type="EMBL" id="KAJ9098914.1"/>
    </source>
</evidence>